<reference evidence="1" key="2">
    <citation type="submission" date="2023-05" db="EMBL/GenBank/DDBJ databases">
        <authorList>
            <consortium name="Lawrence Berkeley National Laboratory"/>
            <person name="Steindorff A."/>
            <person name="Hensen N."/>
            <person name="Bonometti L."/>
            <person name="Westerberg I."/>
            <person name="Brannstrom I.O."/>
            <person name="Guillou S."/>
            <person name="Cros-Aarteil S."/>
            <person name="Calhoun S."/>
            <person name="Haridas S."/>
            <person name="Kuo A."/>
            <person name="Mondo S."/>
            <person name="Pangilinan J."/>
            <person name="Riley R."/>
            <person name="Labutti K."/>
            <person name="Andreopoulos B."/>
            <person name="Lipzen A."/>
            <person name="Chen C."/>
            <person name="Yanf M."/>
            <person name="Daum C."/>
            <person name="Ng V."/>
            <person name="Clum A."/>
            <person name="Ohm R."/>
            <person name="Martin F."/>
            <person name="Silar P."/>
            <person name="Natvig D."/>
            <person name="Lalanne C."/>
            <person name="Gautier V."/>
            <person name="Ament-Velasquez S.L."/>
            <person name="Kruys A."/>
            <person name="Hutchinson M.I."/>
            <person name="Powell A.J."/>
            <person name="Barry K."/>
            <person name="Miller A.N."/>
            <person name="Grigoriev I.V."/>
            <person name="Debuchy R."/>
            <person name="Gladieux P."/>
            <person name="Thoren M.H."/>
            <person name="Johannesson H."/>
        </authorList>
    </citation>
    <scope>NUCLEOTIDE SEQUENCE</scope>
    <source>
        <strain evidence="1">PSN293</strain>
    </source>
</reference>
<reference evidence="1" key="1">
    <citation type="journal article" date="2023" name="Mol. Phylogenet. Evol.">
        <title>Genome-scale phylogeny and comparative genomics of the fungal order Sordariales.</title>
        <authorList>
            <person name="Hensen N."/>
            <person name="Bonometti L."/>
            <person name="Westerberg I."/>
            <person name="Brannstrom I.O."/>
            <person name="Guillou S."/>
            <person name="Cros-Aarteil S."/>
            <person name="Calhoun S."/>
            <person name="Haridas S."/>
            <person name="Kuo A."/>
            <person name="Mondo S."/>
            <person name="Pangilinan J."/>
            <person name="Riley R."/>
            <person name="LaButti K."/>
            <person name="Andreopoulos B."/>
            <person name="Lipzen A."/>
            <person name="Chen C."/>
            <person name="Yan M."/>
            <person name="Daum C."/>
            <person name="Ng V."/>
            <person name="Clum A."/>
            <person name="Steindorff A."/>
            <person name="Ohm R.A."/>
            <person name="Martin F."/>
            <person name="Silar P."/>
            <person name="Natvig D.O."/>
            <person name="Lalanne C."/>
            <person name="Gautier V."/>
            <person name="Ament-Velasquez S.L."/>
            <person name="Kruys A."/>
            <person name="Hutchinson M.I."/>
            <person name="Powell A.J."/>
            <person name="Barry K."/>
            <person name="Miller A.N."/>
            <person name="Grigoriev I.V."/>
            <person name="Debuchy R."/>
            <person name="Gladieux P."/>
            <person name="Hiltunen Thoren M."/>
            <person name="Johannesson H."/>
        </authorList>
    </citation>
    <scope>NUCLEOTIDE SEQUENCE</scope>
    <source>
        <strain evidence="1">PSN293</strain>
    </source>
</reference>
<name>A0AAN6Y963_9PEZI</name>
<evidence type="ECO:0000313" key="1">
    <source>
        <dbReference type="EMBL" id="KAK4212387.1"/>
    </source>
</evidence>
<sequence length="87" mass="10206">MPLCVFSLLVLYLGGKGRILCAFFTLLFRDYERCFFFLPIDTSGSAREYHHFFHFSYYSTILWESLLDGTPGQIFEFVVHVSFFLLA</sequence>
<keyword evidence="2" id="KW-1185">Reference proteome</keyword>
<gene>
    <name evidence="1" type="ORF">QBC37DRAFT_424968</name>
</gene>
<protein>
    <submittedName>
        <fullName evidence="1">Uncharacterized protein</fullName>
    </submittedName>
</protein>
<accession>A0AAN6Y963</accession>
<dbReference type="AlphaFoldDB" id="A0AAN6Y963"/>
<dbReference type="Proteomes" id="UP001301769">
    <property type="component" value="Unassembled WGS sequence"/>
</dbReference>
<evidence type="ECO:0000313" key="2">
    <source>
        <dbReference type="Proteomes" id="UP001301769"/>
    </source>
</evidence>
<dbReference type="EMBL" id="MU858128">
    <property type="protein sequence ID" value="KAK4212387.1"/>
    <property type="molecule type" value="Genomic_DNA"/>
</dbReference>
<comment type="caution">
    <text evidence="1">The sequence shown here is derived from an EMBL/GenBank/DDBJ whole genome shotgun (WGS) entry which is preliminary data.</text>
</comment>
<organism evidence="1 2">
    <name type="scientific">Rhypophila decipiens</name>
    <dbReference type="NCBI Taxonomy" id="261697"/>
    <lineage>
        <taxon>Eukaryota</taxon>
        <taxon>Fungi</taxon>
        <taxon>Dikarya</taxon>
        <taxon>Ascomycota</taxon>
        <taxon>Pezizomycotina</taxon>
        <taxon>Sordariomycetes</taxon>
        <taxon>Sordariomycetidae</taxon>
        <taxon>Sordariales</taxon>
        <taxon>Naviculisporaceae</taxon>
        <taxon>Rhypophila</taxon>
    </lineage>
</organism>
<proteinExistence type="predicted"/>